<proteinExistence type="predicted"/>
<reference evidence="1" key="1">
    <citation type="submission" date="2021-06" db="EMBL/GenBank/DDBJ databases">
        <authorList>
            <person name="Kallberg Y."/>
            <person name="Tangrot J."/>
            <person name="Rosling A."/>
        </authorList>
    </citation>
    <scope>NUCLEOTIDE SEQUENCE</scope>
    <source>
        <strain evidence="1">FL966</strain>
    </source>
</reference>
<dbReference type="AlphaFoldDB" id="A0A9N9KIV4"/>
<dbReference type="Proteomes" id="UP000789759">
    <property type="component" value="Unassembled WGS sequence"/>
</dbReference>
<feature type="non-terminal residue" evidence="1">
    <location>
        <position position="42"/>
    </location>
</feature>
<sequence>KNRWITKLEERKKFISKKITRSDRKIDGKDTIIKEGKYDAYR</sequence>
<protein>
    <submittedName>
        <fullName evidence="1">20349_t:CDS:1</fullName>
    </submittedName>
</protein>
<evidence type="ECO:0000313" key="1">
    <source>
        <dbReference type="EMBL" id="CAG8834804.1"/>
    </source>
</evidence>
<name>A0A9N9KIV4_9GLOM</name>
<keyword evidence="2" id="KW-1185">Reference proteome</keyword>
<accession>A0A9N9KIV4</accession>
<comment type="caution">
    <text evidence="1">The sequence shown here is derived from an EMBL/GenBank/DDBJ whole genome shotgun (WGS) entry which is preliminary data.</text>
</comment>
<dbReference type="EMBL" id="CAJVQA010074436">
    <property type="protein sequence ID" value="CAG8834804.1"/>
    <property type="molecule type" value="Genomic_DNA"/>
</dbReference>
<organism evidence="1 2">
    <name type="scientific">Cetraspora pellucida</name>
    <dbReference type="NCBI Taxonomy" id="1433469"/>
    <lineage>
        <taxon>Eukaryota</taxon>
        <taxon>Fungi</taxon>
        <taxon>Fungi incertae sedis</taxon>
        <taxon>Mucoromycota</taxon>
        <taxon>Glomeromycotina</taxon>
        <taxon>Glomeromycetes</taxon>
        <taxon>Diversisporales</taxon>
        <taxon>Gigasporaceae</taxon>
        <taxon>Cetraspora</taxon>
    </lineage>
</organism>
<gene>
    <name evidence="1" type="ORF">CPELLU_LOCUS21159</name>
</gene>
<evidence type="ECO:0000313" key="2">
    <source>
        <dbReference type="Proteomes" id="UP000789759"/>
    </source>
</evidence>